<dbReference type="Pfam" id="PF19458">
    <property type="entry name" value="DUF5995"/>
    <property type="match status" value="1"/>
</dbReference>
<reference evidence="2" key="1">
    <citation type="journal article" date="2019" name="Int. J. Syst. Evol. Microbiol.">
        <title>The Global Catalogue of Microorganisms (GCM) 10K type strain sequencing project: providing services to taxonomists for standard genome sequencing and annotation.</title>
        <authorList>
            <consortium name="The Broad Institute Genomics Platform"/>
            <consortium name="The Broad Institute Genome Sequencing Center for Infectious Disease"/>
            <person name="Wu L."/>
            <person name="Ma J."/>
        </authorList>
    </citation>
    <scope>NUCLEOTIDE SEQUENCE [LARGE SCALE GENOMIC DNA]</scope>
    <source>
        <strain evidence="2">CCUG 43114</strain>
    </source>
</reference>
<gene>
    <name evidence="1" type="ORF">ACFPJ6_13665</name>
</gene>
<evidence type="ECO:0000313" key="1">
    <source>
        <dbReference type="EMBL" id="MFC5381831.1"/>
    </source>
</evidence>
<proteinExistence type="predicted"/>
<keyword evidence="2" id="KW-1185">Reference proteome</keyword>
<dbReference type="RefSeq" id="WP_340271135.1">
    <property type="nucleotide sequence ID" value="NZ_JBBEOG010000009.1"/>
</dbReference>
<dbReference type="Proteomes" id="UP001596122">
    <property type="component" value="Unassembled WGS sequence"/>
</dbReference>
<accession>A0ABW0GUH0</accession>
<protein>
    <submittedName>
        <fullName evidence="1">DUF5995 family protein</fullName>
    </submittedName>
</protein>
<name>A0ABW0GUH0_9MICO</name>
<dbReference type="InterPro" id="IPR046037">
    <property type="entry name" value="DUF5995"/>
</dbReference>
<organism evidence="1 2">
    <name type="scientific">Aquipuribacter nitratireducens</name>
    <dbReference type="NCBI Taxonomy" id="650104"/>
    <lineage>
        <taxon>Bacteria</taxon>
        <taxon>Bacillati</taxon>
        <taxon>Actinomycetota</taxon>
        <taxon>Actinomycetes</taxon>
        <taxon>Micrococcales</taxon>
        <taxon>Intrasporangiaceae</taxon>
        <taxon>Aquipuribacter</taxon>
    </lineage>
</organism>
<comment type="caution">
    <text evidence="1">The sequence shown here is derived from an EMBL/GenBank/DDBJ whole genome shotgun (WGS) entry which is preliminary data.</text>
</comment>
<evidence type="ECO:0000313" key="2">
    <source>
        <dbReference type="Proteomes" id="UP001596122"/>
    </source>
</evidence>
<sequence length="251" mass="27212">MDALIAGVVARMDAALAELDREGDPARHFLHTYRDVTHAVGAAARDGRVEDAQWLARWDVAFARLYLDALTAHRAGGSVPGPWREAFAAPAGLHPYQHVLLGMNAHINYDMPLSLLAVVSDADARDPDLVAARHRDHHALDAVIAGIVPQQSRRLVRAAGPTAQPGLLDRVLMPVSRAASARLLRHGRRQVWASTGVLLRARADSPEALTAATRRLEALATARVADLVEPRHPLLHLARHGFGVELEQEPG</sequence>
<dbReference type="EMBL" id="JBHSLD010000013">
    <property type="protein sequence ID" value="MFC5381831.1"/>
    <property type="molecule type" value="Genomic_DNA"/>
</dbReference>